<dbReference type="RefSeq" id="WP_055671193.1">
    <property type="nucleotide sequence ID" value="NZ_CXWD01000004.1"/>
</dbReference>
<dbReference type="EMBL" id="CXWD01000004">
    <property type="protein sequence ID" value="CTQ67439.1"/>
    <property type="molecule type" value="Genomic_DNA"/>
</dbReference>
<proteinExistence type="predicted"/>
<accession>A0A0M6ZXJ8</accession>
<protein>
    <submittedName>
        <fullName evidence="1">Uncharacterized protein</fullName>
    </submittedName>
</protein>
<dbReference type="STRING" id="388408.LAX5112_01392"/>
<reference evidence="2" key="1">
    <citation type="submission" date="2015-07" db="EMBL/GenBank/DDBJ databases">
        <authorList>
            <person name="Rodrigo-Torres Lidia"/>
            <person name="Arahal R.David."/>
        </authorList>
    </citation>
    <scope>NUCLEOTIDE SEQUENCE [LARGE SCALE GENOMIC DNA]</scope>
    <source>
        <strain evidence="2">CECT 5112</strain>
    </source>
</reference>
<dbReference type="OrthoDB" id="7859251at2"/>
<dbReference type="AlphaFoldDB" id="A0A0M6ZXJ8"/>
<keyword evidence="2" id="KW-1185">Reference proteome</keyword>
<dbReference type="Proteomes" id="UP000053235">
    <property type="component" value="Unassembled WGS sequence"/>
</dbReference>
<gene>
    <name evidence="1" type="ORF">LAX5112_01392</name>
</gene>
<evidence type="ECO:0000313" key="1">
    <source>
        <dbReference type="EMBL" id="CTQ67439.1"/>
    </source>
</evidence>
<sequence>MTEDDERRAQIVGPFLQKHFDHRKQIRSQSASSNKNLLTAHQLALAAVVSYQNRIQGIKYDAGDAQITGRMALVAQFIQGVGITETAISEGLYAQAANLLKQELETLASIEEFEAKARKDGRTPKFRGRLTGFGRRYGEFNEIAHPTRQEVVEQLSSFTDGDRYGPTTVPQFNTELFQMLYGNQAMLIAMLFGQMQPLFVEAFGVDWDDTEVRLASTAIRILIDEGIIKEIPAKN</sequence>
<evidence type="ECO:0000313" key="2">
    <source>
        <dbReference type="Proteomes" id="UP000053235"/>
    </source>
</evidence>
<organism evidence="1 2">
    <name type="scientific">Roseibium alexandrii</name>
    <dbReference type="NCBI Taxonomy" id="388408"/>
    <lineage>
        <taxon>Bacteria</taxon>
        <taxon>Pseudomonadati</taxon>
        <taxon>Pseudomonadota</taxon>
        <taxon>Alphaproteobacteria</taxon>
        <taxon>Hyphomicrobiales</taxon>
        <taxon>Stappiaceae</taxon>
        <taxon>Roseibium</taxon>
    </lineage>
</organism>
<name>A0A0M6ZXJ8_9HYPH</name>